<evidence type="ECO:0000256" key="1">
    <source>
        <dbReference type="SAM" id="MobiDB-lite"/>
    </source>
</evidence>
<reference evidence="2 3" key="1">
    <citation type="submission" date="2020-02" db="EMBL/GenBank/DDBJ databases">
        <title>Streptomyces malaysiensis DSM14702 (JHCC583434, PFL_A843) Genome sequencing and assembly.</title>
        <authorList>
            <person name="Samborskyy M."/>
        </authorList>
    </citation>
    <scope>NUCLEOTIDE SEQUENCE [LARGE SCALE GENOMIC DNA]</scope>
    <source>
        <strain evidence="2 3">DSM 14702</strain>
    </source>
</reference>
<dbReference type="EMBL" id="JAALLH010000001">
    <property type="protein sequence ID" value="NIY64052.1"/>
    <property type="molecule type" value="Genomic_DNA"/>
</dbReference>
<proteinExistence type="predicted"/>
<feature type="compositionally biased region" description="Basic residues" evidence="1">
    <location>
        <begin position="77"/>
        <end position="89"/>
    </location>
</feature>
<gene>
    <name evidence="2" type="ORF">SMALB_2000</name>
</gene>
<feature type="region of interest" description="Disordered" evidence="1">
    <location>
        <begin position="1"/>
        <end position="152"/>
    </location>
</feature>
<accession>A0A7X5WZX5</accession>
<dbReference type="AlphaFoldDB" id="A0A7X5WZX5"/>
<feature type="compositionally biased region" description="Basic residues" evidence="1">
    <location>
        <begin position="138"/>
        <end position="152"/>
    </location>
</feature>
<sequence length="152" mass="16415">MWSPTTAVPHPGRPVSSRHTTPAPISAVSPSSTPGRGGQSSLEEKFEPVASGRGIAPSTSRALTPTPTSPICPPMPRRWRPAWRHRRRTPAAAQRPARPRTAPDAHLCDGQLSTARTDTHGQSTVLNSKRLGSIPPRHTIRWPSHSKVRVAS</sequence>
<organism evidence="2 3">
    <name type="scientific">Streptomyces malaysiensis</name>
    <dbReference type="NCBI Taxonomy" id="92644"/>
    <lineage>
        <taxon>Bacteria</taxon>
        <taxon>Bacillati</taxon>
        <taxon>Actinomycetota</taxon>
        <taxon>Actinomycetes</taxon>
        <taxon>Kitasatosporales</taxon>
        <taxon>Streptomycetaceae</taxon>
        <taxon>Streptomyces</taxon>
        <taxon>Streptomyces violaceusniger group</taxon>
    </lineage>
</organism>
<comment type="caution">
    <text evidence="2">The sequence shown here is derived from an EMBL/GenBank/DDBJ whole genome shotgun (WGS) entry which is preliminary data.</text>
</comment>
<protein>
    <submittedName>
        <fullName evidence="2">Uncharacterized protein</fullName>
    </submittedName>
</protein>
<feature type="compositionally biased region" description="Polar residues" evidence="1">
    <location>
        <begin position="111"/>
        <end position="127"/>
    </location>
</feature>
<dbReference type="Proteomes" id="UP000536624">
    <property type="component" value="Unassembled WGS sequence"/>
</dbReference>
<feature type="compositionally biased region" description="Pro residues" evidence="1">
    <location>
        <begin position="67"/>
        <end position="76"/>
    </location>
</feature>
<evidence type="ECO:0000313" key="3">
    <source>
        <dbReference type="Proteomes" id="UP000536624"/>
    </source>
</evidence>
<name>A0A7X5WZX5_STRMQ</name>
<feature type="compositionally biased region" description="Low complexity" evidence="1">
    <location>
        <begin position="90"/>
        <end position="100"/>
    </location>
</feature>
<evidence type="ECO:0000313" key="2">
    <source>
        <dbReference type="EMBL" id="NIY64052.1"/>
    </source>
</evidence>